<evidence type="ECO:0000313" key="1">
    <source>
        <dbReference type="EMBL" id="MFC7189838.1"/>
    </source>
</evidence>
<reference evidence="1 2" key="1">
    <citation type="journal article" date="2019" name="Int. J. Syst. Evol. Microbiol.">
        <title>The Global Catalogue of Microorganisms (GCM) 10K type strain sequencing project: providing services to taxonomists for standard genome sequencing and annotation.</title>
        <authorList>
            <consortium name="The Broad Institute Genomics Platform"/>
            <consortium name="The Broad Institute Genome Sequencing Center for Infectious Disease"/>
            <person name="Wu L."/>
            <person name="Ma J."/>
        </authorList>
    </citation>
    <scope>NUCLEOTIDE SEQUENCE [LARGE SCALE GENOMIC DNA]</scope>
    <source>
        <strain evidence="1 2">RDMS1</strain>
    </source>
</reference>
<protein>
    <submittedName>
        <fullName evidence="1">Uncharacterized protein</fullName>
    </submittedName>
</protein>
<accession>A0ABD5YKS4</accession>
<organism evidence="1 2">
    <name type="scientific">Halocatena marina</name>
    <dbReference type="NCBI Taxonomy" id="2934937"/>
    <lineage>
        <taxon>Archaea</taxon>
        <taxon>Methanobacteriati</taxon>
        <taxon>Methanobacteriota</taxon>
        <taxon>Stenosarchaea group</taxon>
        <taxon>Halobacteria</taxon>
        <taxon>Halobacteriales</taxon>
        <taxon>Natronomonadaceae</taxon>
        <taxon>Halocatena</taxon>
    </lineage>
</organism>
<comment type="caution">
    <text evidence="1">The sequence shown here is derived from an EMBL/GenBank/DDBJ whole genome shotgun (WGS) entry which is preliminary data.</text>
</comment>
<gene>
    <name evidence="1" type="ORF">ACFQL7_08185</name>
</gene>
<evidence type="ECO:0000313" key="2">
    <source>
        <dbReference type="Proteomes" id="UP001596417"/>
    </source>
</evidence>
<dbReference type="Proteomes" id="UP001596417">
    <property type="component" value="Unassembled WGS sequence"/>
</dbReference>
<dbReference type="AlphaFoldDB" id="A0ABD5YKS4"/>
<dbReference type="EMBL" id="JBHTAX010000001">
    <property type="protein sequence ID" value="MFC7189838.1"/>
    <property type="molecule type" value="Genomic_DNA"/>
</dbReference>
<keyword evidence="2" id="KW-1185">Reference proteome</keyword>
<sequence length="53" mass="6005">MEQTNLVGKRPMRVAALENQLDEWQASIDRTTVPTEVSISDATEQRLADLGYR</sequence>
<dbReference type="RefSeq" id="WP_390205256.1">
    <property type="nucleotide sequence ID" value="NZ_JBHSZC010000001.1"/>
</dbReference>
<name>A0ABD5YKS4_9EURY</name>
<proteinExistence type="predicted"/>